<evidence type="ECO:0000256" key="2">
    <source>
        <dbReference type="ARBA" id="ARBA00005928"/>
    </source>
</evidence>
<feature type="transmembrane region" description="Helical" evidence="10">
    <location>
        <begin position="427"/>
        <end position="450"/>
    </location>
</feature>
<dbReference type="GO" id="GO:0102965">
    <property type="term" value="F:alcohol-forming long-chain fatty acyl-CoA reductase activity"/>
    <property type="evidence" value="ECO:0007669"/>
    <property type="project" value="UniProtKB-EC"/>
</dbReference>
<dbReference type="EC" id="1.2.1.84" evidence="10"/>
<dbReference type="PANTHER" id="PTHR11011">
    <property type="entry name" value="MALE STERILITY PROTEIN 2-RELATED"/>
    <property type="match status" value="1"/>
</dbReference>
<evidence type="ECO:0000313" key="13">
    <source>
        <dbReference type="EMBL" id="QGV11540.1"/>
    </source>
</evidence>
<dbReference type="CDD" id="cd05236">
    <property type="entry name" value="FAR-N_SDR_e"/>
    <property type="match status" value="1"/>
</dbReference>
<dbReference type="FunFam" id="3.40.50.720:FF:000143">
    <property type="entry name" value="Fatty acyl-CoA reductase"/>
    <property type="match status" value="1"/>
</dbReference>
<dbReference type="GO" id="GO:0016020">
    <property type="term" value="C:membrane"/>
    <property type="evidence" value="ECO:0007669"/>
    <property type="project" value="UniProtKB-SubCell"/>
</dbReference>
<evidence type="ECO:0000259" key="12">
    <source>
        <dbReference type="Pfam" id="PF07993"/>
    </source>
</evidence>
<comment type="function">
    <text evidence="10">Catalyzes the reduction of fatty acyl-CoA to fatty alcohols.</text>
</comment>
<dbReference type="SUPFAM" id="SSF51735">
    <property type="entry name" value="NAD(P)-binding Rossmann-fold domains"/>
    <property type="match status" value="1"/>
</dbReference>
<evidence type="ECO:0000256" key="5">
    <source>
        <dbReference type="ARBA" id="ARBA00022857"/>
    </source>
</evidence>
<dbReference type="PANTHER" id="PTHR11011:SF60">
    <property type="entry name" value="FATTY ACYL-COA REDUCTASE-RELATED"/>
    <property type="match status" value="1"/>
</dbReference>
<organism evidence="13">
    <name type="scientific">Tetrastichus brontispae</name>
    <dbReference type="NCBI Taxonomy" id="2033808"/>
    <lineage>
        <taxon>Eukaryota</taxon>
        <taxon>Metazoa</taxon>
        <taxon>Ecdysozoa</taxon>
        <taxon>Arthropoda</taxon>
        <taxon>Hexapoda</taxon>
        <taxon>Insecta</taxon>
        <taxon>Pterygota</taxon>
        <taxon>Neoptera</taxon>
        <taxon>Endopterygota</taxon>
        <taxon>Hymenoptera</taxon>
        <taxon>Apocrita</taxon>
        <taxon>Proctotrupomorpha</taxon>
        <taxon>Chalcidoidea</taxon>
        <taxon>Eulophidae</taxon>
        <taxon>Tetrastichinae</taxon>
        <taxon>Tetrastichus</taxon>
    </lineage>
</organism>
<accession>A0A650FKR3</accession>
<keyword evidence="6 10" id="KW-1133">Transmembrane helix</keyword>
<dbReference type="GO" id="GO:0005777">
    <property type="term" value="C:peroxisome"/>
    <property type="evidence" value="ECO:0007669"/>
    <property type="project" value="TreeGrafter"/>
</dbReference>
<evidence type="ECO:0000256" key="4">
    <source>
        <dbReference type="ARBA" id="ARBA00022692"/>
    </source>
</evidence>
<dbReference type="GO" id="GO:0035336">
    <property type="term" value="P:long-chain fatty-acyl-CoA metabolic process"/>
    <property type="evidence" value="ECO:0007669"/>
    <property type="project" value="TreeGrafter"/>
</dbReference>
<dbReference type="Gene3D" id="3.40.50.720">
    <property type="entry name" value="NAD(P)-binding Rossmann-like Domain"/>
    <property type="match status" value="1"/>
</dbReference>
<dbReference type="AlphaFoldDB" id="A0A650FKR3"/>
<dbReference type="InterPro" id="IPR013120">
    <property type="entry name" value="FAR_NAD-bd"/>
</dbReference>
<dbReference type="Pfam" id="PF03015">
    <property type="entry name" value="Sterile"/>
    <property type="match status" value="1"/>
</dbReference>
<dbReference type="GO" id="GO:0080019">
    <property type="term" value="F:alcohol-forming very long-chain fatty acyl-CoA reductase activity"/>
    <property type="evidence" value="ECO:0007669"/>
    <property type="project" value="InterPro"/>
</dbReference>
<comment type="similarity">
    <text evidence="2 10">Belongs to the fatty acyl-CoA reductase family.</text>
</comment>
<keyword evidence="3 10" id="KW-0444">Lipid biosynthesis</keyword>
<sequence>MKVRCHWRSCVRFLRGLQRGVGERRFLEFSYDIYYMHSGNMTKLVNGTTYVNDMLNMTEDEPKSSDVSEVTEFFNGLNILVTGGSGFLGKLLIDKLLRSCPKMGKLYMLMRAKKGKTPEERFKEHFQDIVYERLKKERPDFLDNIIMIEGDTSLHDLGISMVDREKLIANIHVVFHGAATVRFDESLRQAVNINVRGTKLMLLLAKQMKNLKAIVHVSTAYSHCIKNVIEEKFYEAPMDPDRVLELCEMLDDTLLEHMTTKIIDKWPNTYAFSKAMGEEVVRVYSKGMPTCIVRPSIMIATYREPAPGWINNYYGATGVVVGAGIGLLHSLHCEANNIADIIPADYVINNIIVAAYDIAKQWEEKLKEIEELDEKPEIKLVPPIYNSVSSCQQPISWSTFMEMNERHGRAIPSAVVMWHYAFTLNKYLWVHNLFCFLFHTIPAIIVDALATMTGRKPVLYKAYQKIHKFSGVISYFCTQQWTFNNDKLLELWKRTSLPDREKFDFNLRSLDWEDYFYHHVRGIRVHILKDPLDTIEVGRVKLRRLKIAHWTIVTILGSLLLWGLYNLMQILLSWCPRFN</sequence>
<dbReference type="InterPro" id="IPR026055">
    <property type="entry name" value="FAR"/>
</dbReference>
<evidence type="ECO:0000256" key="8">
    <source>
        <dbReference type="ARBA" id="ARBA00023136"/>
    </source>
</evidence>
<keyword evidence="8 10" id="KW-0472">Membrane</keyword>
<comment type="catalytic activity">
    <reaction evidence="9 10">
        <text>a long-chain fatty acyl-CoA + 2 NADPH + 2 H(+) = a long-chain primary fatty alcohol + 2 NADP(+) + CoA</text>
        <dbReference type="Rhea" id="RHEA:52716"/>
        <dbReference type="ChEBI" id="CHEBI:15378"/>
        <dbReference type="ChEBI" id="CHEBI:57287"/>
        <dbReference type="ChEBI" id="CHEBI:57783"/>
        <dbReference type="ChEBI" id="CHEBI:58349"/>
        <dbReference type="ChEBI" id="CHEBI:77396"/>
        <dbReference type="ChEBI" id="CHEBI:83139"/>
        <dbReference type="EC" id="1.2.1.84"/>
    </reaction>
</comment>
<keyword evidence="5 10" id="KW-0521">NADP</keyword>
<keyword evidence="10" id="KW-0560">Oxidoreductase</keyword>
<comment type="subcellular location">
    <subcellularLocation>
        <location evidence="1">Membrane</location>
        <topology evidence="1">Multi-pass membrane protein</topology>
    </subcellularLocation>
</comment>
<feature type="transmembrane region" description="Helical" evidence="10">
    <location>
        <begin position="547"/>
        <end position="565"/>
    </location>
</feature>
<dbReference type="Pfam" id="PF07993">
    <property type="entry name" value="NAD_binding_4"/>
    <property type="match status" value="1"/>
</dbReference>
<keyword evidence="4 10" id="KW-0812">Transmembrane</keyword>
<evidence type="ECO:0000256" key="9">
    <source>
        <dbReference type="ARBA" id="ARBA00052530"/>
    </source>
</evidence>
<dbReference type="InterPro" id="IPR033640">
    <property type="entry name" value="FAR_C"/>
</dbReference>
<evidence type="ECO:0000256" key="6">
    <source>
        <dbReference type="ARBA" id="ARBA00022989"/>
    </source>
</evidence>
<feature type="domain" description="Thioester reductase (TE)" evidence="12">
    <location>
        <begin position="81"/>
        <end position="351"/>
    </location>
</feature>
<dbReference type="EMBL" id="MN567140">
    <property type="protein sequence ID" value="QGV11540.1"/>
    <property type="molecule type" value="mRNA"/>
</dbReference>
<protein>
    <recommendedName>
        <fullName evidence="10">Fatty acyl-CoA reductase</fullName>
        <ecNumber evidence="10">1.2.1.84</ecNumber>
    </recommendedName>
</protein>
<dbReference type="CDD" id="cd09071">
    <property type="entry name" value="FAR_C"/>
    <property type="match status" value="1"/>
</dbReference>
<reference evidence="13" key="1">
    <citation type="submission" date="2019-09" db="EMBL/GenBank/DDBJ databases">
        <title>Transcriptome expression in two lineages of Tetrastichus brontispae, implications in the parasitic wasp host-speciation.</title>
        <authorList>
            <person name="Sanchez-Garcia F.J."/>
            <person name="Hou Y."/>
            <person name="Tang B."/>
        </authorList>
    </citation>
    <scope>NUCLEOTIDE SEQUENCE</scope>
</reference>
<evidence type="ECO:0000256" key="10">
    <source>
        <dbReference type="RuleBase" id="RU363097"/>
    </source>
</evidence>
<name>A0A650FKR3_9HYME</name>
<evidence type="ECO:0000256" key="1">
    <source>
        <dbReference type="ARBA" id="ARBA00004141"/>
    </source>
</evidence>
<feature type="domain" description="Fatty acyl-CoA reductase C-terminal" evidence="11">
    <location>
        <begin position="438"/>
        <end position="530"/>
    </location>
</feature>
<evidence type="ECO:0000256" key="7">
    <source>
        <dbReference type="ARBA" id="ARBA00023098"/>
    </source>
</evidence>
<dbReference type="InterPro" id="IPR036291">
    <property type="entry name" value="NAD(P)-bd_dom_sf"/>
</dbReference>
<gene>
    <name evidence="13" type="primary">far21a</name>
</gene>
<evidence type="ECO:0000256" key="3">
    <source>
        <dbReference type="ARBA" id="ARBA00022516"/>
    </source>
</evidence>
<evidence type="ECO:0000259" key="11">
    <source>
        <dbReference type="Pfam" id="PF03015"/>
    </source>
</evidence>
<keyword evidence="7 10" id="KW-0443">Lipid metabolism</keyword>
<proteinExistence type="evidence at transcript level"/>